<dbReference type="Pfam" id="PF00534">
    <property type="entry name" value="Glycos_transf_1"/>
    <property type="match status" value="1"/>
</dbReference>
<dbReference type="PANTHER" id="PTHR12526">
    <property type="entry name" value="GLYCOSYLTRANSFERASE"/>
    <property type="match status" value="1"/>
</dbReference>
<feature type="domain" description="Glycosyl transferase family 1" evidence="1">
    <location>
        <begin position="168"/>
        <end position="295"/>
    </location>
</feature>
<gene>
    <name evidence="3" type="primary">wdcG</name>
</gene>
<evidence type="ECO:0000259" key="1">
    <source>
        <dbReference type="Pfam" id="PF00534"/>
    </source>
</evidence>
<evidence type="ECO:0000259" key="2">
    <source>
        <dbReference type="Pfam" id="PF13439"/>
    </source>
</evidence>
<proteinExistence type="predicted"/>
<sequence>MKICHIVPSNKRCSPVFLSLRIAEGMFSKEDEIVLFYLKEADGDVISSSKIVVKKLKITDFFQLHKYDIIHSHLFRADILNAFFSVFFRKVTISTIHSNILQDLSSYYNNKIKVRLFAKLWMFALNRLTVRVAVSNSLAKSYRTILKPCEYICNGISLERNYNSEKKIAKVPTRLGILSRLHPGKGIEDVFKLVEKNKEINIIIYGDGLLADKCKVYNEKYENFIYYGYSHDISSAFSNMDIFLMPSRHEGFGMTVLEALIHQVPVICYDLPIFREILGDGAYFYKNIDELHQRILFYQANYESIIDEQMTRLQFFDVEEMIRKYKQVYVQKKKDIK</sequence>
<dbReference type="InterPro" id="IPR001296">
    <property type="entry name" value="Glyco_trans_1"/>
</dbReference>
<accession>U3GK92</accession>
<organism evidence="3">
    <name type="scientific">Salmonella enterica</name>
    <name type="common">Salmonella choleraesuis</name>
    <dbReference type="NCBI Taxonomy" id="28901"/>
    <lineage>
        <taxon>Bacteria</taxon>
        <taxon>Pseudomonadati</taxon>
        <taxon>Pseudomonadota</taxon>
        <taxon>Gammaproteobacteria</taxon>
        <taxon>Enterobacterales</taxon>
        <taxon>Enterobacteriaceae</taxon>
        <taxon>Salmonella</taxon>
    </lineage>
</organism>
<dbReference type="Pfam" id="PF13439">
    <property type="entry name" value="Glyco_transf_4"/>
    <property type="match status" value="1"/>
</dbReference>
<dbReference type="SUPFAM" id="SSF53756">
    <property type="entry name" value="UDP-Glycosyltransferase/glycogen phosphorylase"/>
    <property type="match status" value="1"/>
</dbReference>
<name>U3GK92_SALER</name>
<reference evidence="3" key="1">
    <citation type="journal article" date="2013" name="FEMS Microbiol. Rev.">
        <title>Structural diversity in Salmonella O antigens and its genetic basis.</title>
        <authorList>
            <person name="Liu B."/>
            <person name="Knirel Y.A."/>
            <person name="Feng L."/>
            <person name="Perepelov A.V."/>
            <person name="Senchenkova S.N."/>
            <person name="Reeves P.R."/>
            <person name="Wang L."/>
        </authorList>
    </citation>
    <scope>NUCLEOTIDE SEQUENCE</scope>
    <source>
        <strain evidence="3">G1463</strain>
    </source>
</reference>
<dbReference type="AlphaFoldDB" id="U3GK92"/>
<dbReference type="CDD" id="cd03801">
    <property type="entry name" value="GT4_PimA-like"/>
    <property type="match status" value="1"/>
</dbReference>
<dbReference type="GO" id="GO:0016757">
    <property type="term" value="F:glycosyltransferase activity"/>
    <property type="evidence" value="ECO:0007669"/>
    <property type="project" value="InterPro"/>
</dbReference>
<dbReference type="InterPro" id="IPR028098">
    <property type="entry name" value="Glyco_trans_4-like_N"/>
</dbReference>
<dbReference type="GO" id="GO:1901135">
    <property type="term" value="P:carbohydrate derivative metabolic process"/>
    <property type="evidence" value="ECO:0007669"/>
    <property type="project" value="UniProtKB-ARBA"/>
</dbReference>
<keyword evidence="3" id="KW-0808">Transferase</keyword>
<protein>
    <submittedName>
        <fullName evidence="3">Glycosyltransferase</fullName>
    </submittedName>
</protein>
<feature type="domain" description="Glycosyltransferase subfamily 4-like N-terminal" evidence="2">
    <location>
        <begin position="57"/>
        <end position="160"/>
    </location>
</feature>
<evidence type="ECO:0000313" key="3">
    <source>
        <dbReference type="EMBL" id="AFW04849.1"/>
    </source>
</evidence>
<dbReference type="EMBL" id="JX975344">
    <property type="protein sequence ID" value="AFW04849.1"/>
    <property type="molecule type" value="Genomic_DNA"/>
</dbReference>
<dbReference type="Gene3D" id="3.40.50.2000">
    <property type="entry name" value="Glycogen Phosphorylase B"/>
    <property type="match status" value="2"/>
</dbReference>